<dbReference type="OrthoDB" id="9773730at2"/>
<keyword evidence="5 6" id="KW-0472">Membrane</keyword>
<dbReference type="GO" id="GO:0016020">
    <property type="term" value="C:membrane"/>
    <property type="evidence" value="ECO:0007669"/>
    <property type="project" value="UniProtKB-SubCell"/>
</dbReference>
<dbReference type="PANTHER" id="PTHR21716">
    <property type="entry name" value="TRANSMEMBRANE PROTEIN"/>
    <property type="match status" value="1"/>
</dbReference>
<evidence type="ECO:0000313" key="8">
    <source>
        <dbReference type="Proteomes" id="UP000198990"/>
    </source>
</evidence>
<dbReference type="PANTHER" id="PTHR21716:SF4">
    <property type="entry name" value="TRANSMEMBRANE PROTEIN 245"/>
    <property type="match status" value="1"/>
</dbReference>
<dbReference type="STRING" id="228957.SAMN04488008_101685"/>
<evidence type="ECO:0000256" key="2">
    <source>
        <dbReference type="ARBA" id="ARBA00009773"/>
    </source>
</evidence>
<dbReference type="Proteomes" id="UP000198990">
    <property type="component" value="Unassembled WGS sequence"/>
</dbReference>
<keyword evidence="4 6" id="KW-1133">Transmembrane helix</keyword>
<dbReference type="EMBL" id="FNZN01000001">
    <property type="protein sequence ID" value="SEK54660.1"/>
    <property type="molecule type" value="Genomic_DNA"/>
</dbReference>
<evidence type="ECO:0000256" key="3">
    <source>
        <dbReference type="ARBA" id="ARBA00022692"/>
    </source>
</evidence>
<dbReference type="AlphaFoldDB" id="A0A1H7HZT5"/>
<feature type="transmembrane region" description="Helical" evidence="6">
    <location>
        <begin position="295"/>
        <end position="322"/>
    </location>
</feature>
<gene>
    <name evidence="7" type="ORF">SAMN04488008_101685</name>
</gene>
<accession>A0A1H7HZT5</accession>
<feature type="transmembrane region" description="Helical" evidence="6">
    <location>
        <begin position="139"/>
        <end position="161"/>
    </location>
</feature>
<dbReference type="RefSeq" id="WP_091619829.1">
    <property type="nucleotide sequence ID" value="NZ_FNZN01000001.1"/>
</dbReference>
<feature type="transmembrane region" description="Helical" evidence="6">
    <location>
        <begin position="32"/>
        <end position="50"/>
    </location>
</feature>
<feature type="transmembrane region" description="Helical" evidence="6">
    <location>
        <begin position="264"/>
        <end position="283"/>
    </location>
</feature>
<name>A0A1H7HZT5_9FLAO</name>
<dbReference type="InterPro" id="IPR002549">
    <property type="entry name" value="AI-2E-like"/>
</dbReference>
<keyword evidence="8" id="KW-1185">Reference proteome</keyword>
<evidence type="ECO:0000256" key="5">
    <source>
        <dbReference type="ARBA" id="ARBA00023136"/>
    </source>
</evidence>
<organism evidence="7 8">
    <name type="scientific">Maribacter orientalis</name>
    <dbReference type="NCBI Taxonomy" id="228957"/>
    <lineage>
        <taxon>Bacteria</taxon>
        <taxon>Pseudomonadati</taxon>
        <taxon>Bacteroidota</taxon>
        <taxon>Flavobacteriia</taxon>
        <taxon>Flavobacteriales</taxon>
        <taxon>Flavobacteriaceae</taxon>
        <taxon>Maribacter</taxon>
    </lineage>
</organism>
<feature type="transmembrane region" description="Helical" evidence="6">
    <location>
        <begin position="197"/>
        <end position="218"/>
    </location>
</feature>
<reference evidence="8" key="1">
    <citation type="submission" date="2016-10" db="EMBL/GenBank/DDBJ databases">
        <authorList>
            <person name="Varghese N."/>
            <person name="Submissions S."/>
        </authorList>
    </citation>
    <scope>NUCLEOTIDE SEQUENCE [LARGE SCALE GENOMIC DNA]</scope>
    <source>
        <strain evidence="8">DSM 16471</strain>
    </source>
</reference>
<feature type="transmembrane region" description="Helical" evidence="6">
    <location>
        <begin position="7"/>
        <end position="26"/>
    </location>
</feature>
<dbReference type="Pfam" id="PF01594">
    <property type="entry name" value="AI-2E_transport"/>
    <property type="match status" value="1"/>
</dbReference>
<evidence type="ECO:0000256" key="6">
    <source>
        <dbReference type="SAM" id="Phobius"/>
    </source>
</evidence>
<sequence>MKTIPAEIIRQVFMILFIVLMGGILFKSLVPYLSGFLGALTLYILLLGPMKKLTSKNWRPGLAALLLLVLSFFCILLPFAGVGLMLGKKVGKGLNNFEHYINLIKQKIVIWENNFGVDLTSSIEPEKISSTLSEGLQGLLGGSVNMVIAIAMMYFILYFMLTKNEELNAALGTYTPFKKKYSGLIFNEIRKKVRSNAIGIPVVAIAQGVVALIGFLIFGIEQPFFWAVIVTVGSMVPVIGAIIGIIPVFLIALSNDNNFQAWGILLYGIIIVGTTDNIIRVYVLNKLDNVHPLITLIGVIIGVPIFGFIGLIFGPLLISLFLMMVRVYTKEYGSITSKNEVNL</sequence>
<feature type="transmembrane region" description="Helical" evidence="6">
    <location>
        <begin position="224"/>
        <end position="252"/>
    </location>
</feature>
<evidence type="ECO:0000256" key="1">
    <source>
        <dbReference type="ARBA" id="ARBA00004141"/>
    </source>
</evidence>
<evidence type="ECO:0000313" key="7">
    <source>
        <dbReference type="EMBL" id="SEK54660.1"/>
    </source>
</evidence>
<comment type="subcellular location">
    <subcellularLocation>
        <location evidence="1">Membrane</location>
        <topology evidence="1">Multi-pass membrane protein</topology>
    </subcellularLocation>
</comment>
<comment type="similarity">
    <text evidence="2">Belongs to the autoinducer-2 exporter (AI-2E) (TC 2.A.86) family.</text>
</comment>
<keyword evidence="3 6" id="KW-0812">Transmembrane</keyword>
<proteinExistence type="inferred from homology"/>
<protein>
    <submittedName>
        <fullName evidence="7">Predicted PurR-regulated permease PerM</fullName>
    </submittedName>
</protein>
<feature type="transmembrane region" description="Helical" evidence="6">
    <location>
        <begin position="62"/>
        <end position="86"/>
    </location>
</feature>
<evidence type="ECO:0000256" key="4">
    <source>
        <dbReference type="ARBA" id="ARBA00022989"/>
    </source>
</evidence>